<dbReference type="RefSeq" id="WP_132953458.1">
    <property type="nucleotide sequence ID" value="NZ_CP091507.1"/>
</dbReference>
<reference evidence="6" key="2">
    <citation type="submission" date="2021-12" db="EMBL/GenBank/DDBJ databases">
        <authorList>
            <person name="Veyrier F.J."/>
        </authorList>
    </citation>
    <scope>NUCLEOTIDE SEQUENCE</scope>
    <source>
        <strain evidence="6">1258/02</strain>
    </source>
</reference>
<feature type="signal peptide" evidence="3">
    <location>
        <begin position="1"/>
        <end position="21"/>
    </location>
</feature>
<comment type="subcellular location">
    <subcellularLocation>
        <location evidence="1">Cell outer membrane</location>
    </subcellularLocation>
</comment>
<keyword evidence="7" id="KW-1185">Reference proteome</keyword>
<sequence>MAKAKNIQQITLTAVCVAVLAACGGGGGSSGSPNTSSTDTNAYAEEAEAANKVRLQIEAIGAADTLEVGDVAAVQRAVDAFNNLNDLEKNLVPLASRNALKAMVTTINTNAQTAENIAEQFSKLPATADTEAEKAQAAGVAAAYNALSDAQKTWFSATLKARLDALSQNTAPDSGNGGTSGNGSTSGSNDSLPPLNLPTPLHTSFISSNTAQQHNPHMQLRLVDGQPALLDTQIGLIRSLVISPNAPVVVDGAVLSSNNPVGYLTPYSATTKASSAGTTQENIQGLTGAPRGVYSNVKTSLDKEIKENFDALEAAKKVLKDPEADLKARLAALEQVDKLQPIYDQDMGRREVMESKVNTVLKDLAYIKKDKNGLVFDKAFDGVYVIQFENGTEVVIHDSAAAGWTYQTFAHYIDPNNGVLRGYQSLGDETTVAQMPVSGTATYTGITTAYLDKQQVTAKVNAVADFAKKGVRFTTSDSQIHTLNGNVRTSTAADRLNMSGTASWAAGENAFKGNVATADKALSGTFNGKFYGGASVAEIGGTYGLKNADNSEQLIGGYGAKRQ</sequence>
<evidence type="ECO:0000256" key="2">
    <source>
        <dbReference type="SAM" id="MobiDB-lite"/>
    </source>
</evidence>
<gene>
    <name evidence="5" type="ORF">EV680_10769</name>
    <name evidence="6" type="ORF">LVJ78_02875</name>
</gene>
<dbReference type="GO" id="GO:0009279">
    <property type="term" value="C:cell outer membrane"/>
    <property type="evidence" value="ECO:0007669"/>
    <property type="project" value="UniProtKB-SubCell"/>
</dbReference>
<dbReference type="EMBL" id="CP091507">
    <property type="protein sequence ID" value="UOO79978.1"/>
    <property type="molecule type" value="Genomic_DNA"/>
</dbReference>
<dbReference type="InterPro" id="IPR001677">
    <property type="entry name" value="TbpB_B_D"/>
</dbReference>
<evidence type="ECO:0000313" key="6">
    <source>
        <dbReference type="EMBL" id="UOO79978.1"/>
    </source>
</evidence>
<name>A0AAE9GYC9_9NEIS</name>
<dbReference type="KEGG" id="usu:LVJ78_02875"/>
<reference evidence="6" key="3">
    <citation type="journal article" date="2022" name="Res Sq">
        <title>Evolution of multicellular longitudinally dividing oral cavity symbionts (Neisseriaceae).</title>
        <authorList>
            <person name="Nyongesa S."/>
            <person name="Weber P."/>
            <person name="Bernet E."/>
            <person name="Pullido F."/>
            <person name="Nieckarz M."/>
            <person name="Delaby M."/>
            <person name="Nieves C."/>
            <person name="Viehboeck T."/>
            <person name="Krause N."/>
            <person name="Rivera-Millot A."/>
            <person name="Nakamura A."/>
            <person name="Vischer N."/>
            <person name="VanNieuwenhze M."/>
            <person name="Brun Y."/>
            <person name="Cava F."/>
            <person name="Bulgheresi S."/>
            <person name="Veyrier F."/>
        </authorList>
    </citation>
    <scope>NUCLEOTIDE SEQUENCE</scope>
    <source>
        <strain evidence="6">1258/02</strain>
    </source>
</reference>
<dbReference type="AlphaFoldDB" id="A0AAE9GYC9"/>
<evidence type="ECO:0000256" key="3">
    <source>
        <dbReference type="SAM" id="SignalP"/>
    </source>
</evidence>
<dbReference type="EMBL" id="SLXE01000007">
    <property type="protein sequence ID" value="TCP07445.1"/>
    <property type="molecule type" value="Genomic_DNA"/>
</dbReference>
<evidence type="ECO:0000313" key="7">
    <source>
        <dbReference type="Proteomes" id="UP000294721"/>
    </source>
</evidence>
<organism evidence="6 8">
    <name type="scientific">Uruburuella suis</name>
    <dbReference type="NCBI Taxonomy" id="252130"/>
    <lineage>
        <taxon>Bacteria</taxon>
        <taxon>Pseudomonadati</taxon>
        <taxon>Pseudomonadota</taxon>
        <taxon>Betaproteobacteria</taxon>
        <taxon>Neisseriales</taxon>
        <taxon>Neisseriaceae</taxon>
        <taxon>Uruburuella</taxon>
    </lineage>
</organism>
<dbReference type="InterPro" id="IPR011250">
    <property type="entry name" value="OMP/PagP_B-barrel"/>
</dbReference>
<dbReference type="Gene3D" id="2.40.160.90">
    <property type="match status" value="1"/>
</dbReference>
<dbReference type="Proteomes" id="UP000829756">
    <property type="component" value="Chromosome"/>
</dbReference>
<dbReference type="Pfam" id="PF01298">
    <property type="entry name" value="TbpB_B_D"/>
    <property type="match status" value="1"/>
</dbReference>
<keyword evidence="3" id="KW-0732">Signal</keyword>
<feature type="domain" description="Transferrin-binding protein B C-lobe/N-lobe beta-barrel" evidence="4">
    <location>
        <begin position="435"/>
        <end position="562"/>
    </location>
</feature>
<dbReference type="Proteomes" id="UP000294721">
    <property type="component" value="Unassembled WGS sequence"/>
</dbReference>
<feature type="chain" id="PRO_5041981011" evidence="3">
    <location>
        <begin position="22"/>
        <end position="563"/>
    </location>
</feature>
<accession>A0AAE9GYC9</accession>
<dbReference type="PROSITE" id="PS51257">
    <property type="entry name" value="PROKAR_LIPOPROTEIN"/>
    <property type="match status" value="1"/>
</dbReference>
<reference evidence="5 7" key="1">
    <citation type="submission" date="2019-03" db="EMBL/GenBank/DDBJ databases">
        <title>Genomic Encyclopedia of Type Strains, Phase IV (KMG-IV): sequencing the most valuable type-strain genomes for metagenomic binning, comparative biology and taxonomic classification.</title>
        <authorList>
            <person name="Goeker M."/>
        </authorList>
    </citation>
    <scope>NUCLEOTIDE SEQUENCE [LARGE SCALE GENOMIC DNA]</scope>
    <source>
        <strain evidence="5 7">DSM 17474</strain>
    </source>
</reference>
<evidence type="ECO:0000256" key="1">
    <source>
        <dbReference type="ARBA" id="ARBA00004442"/>
    </source>
</evidence>
<feature type="compositionally biased region" description="Low complexity" evidence="2">
    <location>
        <begin position="182"/>
        <end position="201"/>
    </location>
</feature>
<evidence type="ECO:0000313" key="8">
    <source>
        <dbReference type="Proteomes" id="UP000829756"/>
    </source>
</evidence>
<dbReference type="SUPFAM" id="SSF56925">
    <property type="entry name" value="OMPA-like"/>
    <property type="match status" value="1"/>
</dbReference>
<evidence type="ECO:0000313" key="5">
    <source>
        <dbReference type="EMBL" id="TCP07445.1"/>
    </source>
</evidence>
<protein>
    <submittedName>
        <fullName evidence="6">Transferrin-binding protein-like solute binding protein</fullName>
    </submittedName>
</protein>
<feature type="region of interest" description="Disordered" evidence="2">
    <location>
        <begin position="168"/>
        <end position="203"/>
    </location>
</feature>
<proteinExistence type="predicted"/>
<evidence type="ECO:0000259" key="4">
    <source>
        <dbReference type="Pfam" id="PF01298"/>
    </source>
</evidence>